<dbReference type="EnsemblPlants" id="novel_model_5068_5bd9a17a.1.5bd9b13a">
    <property type="protein sequence ID" value="cds.novel_model_5068_5bd9a17a.1.5bd9b13a"/>
    <property type="gene ID" value="novel_gene_2640_5bd9a17a"/>
</dbReference>
<sequence length="60" mass="7193">MKALIWLEKLKRVCRSPLINWKHLRVISKDSNLERISNLKDSLWISPFLKTLSINEKQIF</sequence>
<dbReference type="AlphaFoldDB" id="A0A803R4P6"/>
<accession>A0A803R4P6</accession>
<accession>A0A803R4P7</accession>
<name>A0A803R4P6_CANSA</name>
<protein>
    <submittedName>
        <fullName evidence="1">Uncharacterized protein</fullName>
    </submittedName>
</protein>
<evidence type="ECO:0000313" key="1">
    <source>
        <dbReference type="EnsemblPlants" id="cds.novel_model_5067_5bd9a17a"/>
    </source>
</evidence>
<dbReference type="Gramene" id="novel_model_5067_5bd9a17a">
    <property type="protein sequence ID" value="cds.novel_model_5067_5bd9a17a"/>
    <property type="gene ID" value="novel_gene_2640_5bd9a17a"/>
</dbReference>
<dbReference type="EnsemblPlants" id="novel_model_5067_5bd9a17a">
    <property type="protein sequence ID" value="cds.novel_model_5067_5bd9a17a"/>
    <property type="gene ID" value="novel_gene_2640_5bd9a17a"/>
</dbReference>
<keyword evidence="2" id="KW-1185">Reference proteome</keyword>
<evidence type="ECO:0000313" key="2">
    <source>
        <dbReference type="Proteomes" id="UP000596661"/>
    </source>
</evidence>
<dbReference type="EMBL" id="UZAU01000577">
    <property type="status" value="NOT_ANNOTATED_CDS"/>
    <property type="molecule type" value="Genomic_DNA"/>
</dbReference>
<reference evidence="1" key="2">
    <citation type="submission" date="2021-03" db="UniProtKB">
        <authorList>
            <consortium name="EnsemblPlants"/>
        </authorList>
    </citation>
    <scope>IDENTIFICATION</scope>
</reference>
<dbReference type="Proteomes" id="UP000596661">
    <property type="component" value="Chromosome 6"/>
</dbReference>
<reference evidence="1 2" key="1">
    <citation type="submission" date="2018-11" db="EMBL/GenBank/DDBJ databases">
        <authorList>
            <person name="Grassa J C."/>
        </authorList>
    </citation>
    <scope>NUCLEOTIDE SEQUENCE [LARGE SCALE GENOMIC DNA]</scope>
</reference>
<proteinExistence type="predicted"/>
<organism evidence="1 2">
    <name type="scientific">Cannabis sativa</name>
    <name type="common">Hemp</name>
    <name type="synonym">Marijuana</name>
    <dbReference type="NCBI Taxonomy" id="3483"/>
    <lineage>
        <taxon>Eukaryota</taxon>
        <taxon>Viridiplantae</taxon>
        <taxon>Streptophyta</taxon>
        <taxon>Embryophyta</taxon>
        <taxon>Tracheophyta</taxon>
        <taxon>Spermatophyta</taxon>
        <taxon>Magnoliopsida</taxon>
        <taxon>eudicotyledons</taxon>
        <taxon>Gunneridae</taxon>
        <taxon>Pentapetalae</taxon>
        <taxon>rosids</taxon>
        <taxon>fabids</taxon>
        <taxon>Rosales</taxon>
        <taxon>Cannabaceae</taxon>
        <taxon>Cannabis</taxon>
    </lineage>
</organism>
<dbReference type="Gramene" id="novel_model_5068_5bd9a17a.1.5bd9b13a">
    <property type="protein sequence ID" value="cds.novel_model_5068_5bd9a17a.1.5bd9b13a"/>
    <property type="gene ID" value="novel_gene_2640_5bd9a17a"/>
</dbReference>